<reference evidence="3" key="3">
    <citation type="submission" date="2025-08" db="UniProtKB">
        <authorList>
            <consortium name="RefSeq"/>
        </authorList>
    </citation>
    <scope>IDENTIFICATION</scope>
    <source>
        <strain evidence="3">CBS 342.82</strain>
    </source>
</reference>
<accession>A0A6J3MBH8</accession>
<evidence type="ECO:0000313" key="3">
    <source>
        <dbReference type="RefSeq" id="XP_033462259.1"/>
    </source>
</evidence>
<evidence type="ECO:0000256" key="1">
    <source>
        <dbReference type="SAM" id="MobiDB-lite"/>
    </source>
</evidence>
<gene>
    <name evidence="3" type="ORF">K489DRAFT_377771</name>
</gene>
<dbReference type="OrthoDB" id="5417811at2759"/>
<sequence length="258" mass="28025">MILGYTLWRMFKTNVKSSGASQTSSHQHRRRRSDEENLLWVDGGDAGEADRQSRRSASTRSQRSHRGRERSRRRVTSPTNQTNGRPVPPPLPAMPTITVDPNFDAFVPTEPIQVHGTAAANSGTGPTLATAVDENVDNWSKPATSVIHPPPAYGRWRGSVLANPDLLHWQAVHNAATDVDPALPSPAYVAEVEDVTSAAHDKQVPTAEAAPGESAMILPPTYYKSPSRMKARVAEAVQVQAVEPEMIEVKMVGVGRST</sequence>
<reference evidence="3" key="2">
    <citation type="submission" date="2020-04" db="EMBL/GenBank/DDBJ databases">
        <authorList>
            <consortium name="NCBI Genome Project"/>
        </authorList>
    </citation>
    <scope>NUCLEOTIDE SEQUENCE</scope>
    <source>
        <strain evidence="3">CBS 342.82</strain>
    </source>
</reference>
<name>A0A6J3MBH8_9PEZI</name>
<evidence type="ECO:0000313" key="2">
    <source>
        <dbReference type="Proteomes" id="UP000504637"/>
    </source>
</evidence>
<dbReference type="GeneID" id="54362038"/>
<dbReference type="Proteomes" id="UP000504637">
    <property type="component" value="Unplaced"/>
</dbReference>
<organism evidence="3">
    <name type="scientific">Dissoconium aciculare CBS 342.82</name>
    <dbReference type="NCBI Taxonomy" id="1314786"/>
    <lineage>
        <taxon>Eukaryota</taxon>
        <taxon>Fungi</taxon>
        <taxon>Dikarya</taxon>
        <taxon>Ascomycota</taxon>
        <taxon>Pezizomycotina</taxon>
        <taxon>Dothideomycetes</taxon>
        <taxon>Dothideomycetidae</taxon>
        <taxon>Mycosphaerellales</taxon>
        <taxon>Dissoconiaceae</taxon>
        <taxon>Dissoconium</taxon>
    </lineage>
</organism>
<dbReference type="RefSeq" id="XP_033462259.1">
    <property type="nucleotide sequence ID" value="XM_033604238.1"/>
</dbReference>
<proteinExistence type="predicted"/>
<protein>
    <submittedName>
        <fullName evidence="3">Uncharacterized protein</fullName>
    </submittedName>
</protein>
<keyword evidence="2" id="KW-1185">Reference proteome</keyword>
<dbReference type="AlphaFoldDB" id="A0A6J3MBH8"/>
<reference evidence="3" key="1">
    <citation type="submission" date="2020-01" db="EMBL/GenBank/DDBJ databases">
        <authorList>
            <consortium name="DOE Joint Genome Institute"/>
            <person name="Haridas S."/>
            <person name="Albert R."/>
            <person name="Binder M."/>
            <person name="Bloem J."/>
            <person name="Labutti K."/>
            <person name="Salamov A."/>
            <person name="Andreopoulos B."/>
            <person name="Baker S.E."/>
            <person name="Barry K."/>
            <person name="Bills G."/>
            <person name="Bluhm B.H."/>
            <person name="Cannon C."/>
            <person name="Castanera R."/>
            <person name="Culley D.E."/>
            <person name="Daum C."/>
            <person name="Ezra D."/>
            <person name="Gonzalez J.B."/>
            <person name="Henrissat B."/>
            <person name="Kuo A."/>
            <person name="Liang C."/>
            <person name="Lipzen A."/>
            <person name="Lutzoni F."/>
            <person name="Magnuson J."/>
            <person name="Mondo S."/>
            <person name="Nolan M."/>
            <person name="Ohm R."/>
            <person name="Pangilinan J."/>
            <person name="Park H.-J."/>
            <person name="Ramirez L."/>
            <person name="Alfaro M."/>
            <person name="Sun H."/>
            <person name="Tritt A."/>
            <person name="Yoshinaga Y."/>
            <person name="Zwiers L.-H."/>
            <person name="Turgeon B.G."/>
            <person name="Goodwin S.B."/>
            <person name="Spatafora J.W."/>
            <person name="Crous P.W."/>
            <person name="Grigoriev I.V."/>
        </authorList>
    </citation>
    <scope>NUCLEOTIDE SEQUENCE</scope>
    <source>
        <strain evidence="3">CBS 342.82</strain>
    </source>
</reference>
<feature type="region of interest" description="Disordered" evidence="1">
    <location>
        <begin position="15"/>
        <end position="94"/>
    </location>
</feature>
<feature type="compositionally biased region" description="Basic residues" evidence="1">
    <location>
        <begin position="62"/>
        <end position="75"/>
    </location>
</feature>